<dbReference type="Pfam" id="PF01934">
    <property type="entry name" value="HepT-like"/>
    <property type="match status" value="1"/>
</dbReference>
<dbReference type="EMBL" id="CP059378">
    <property type="protein sequence ID" value="QLY79099.1"/>
    <property type="molecule type" value="Genomic_DNA"/>
</dbReference>
<dbReference type="KEGG" id="cint:HZF06_18725"/>
<dbReference type="SUPFAM" id="SSF81301">
    <property type="entry name" value="Nucleotidyltransferase"/>
    <property type="match status" value="1"/>
</dbReference>
<organism evidence="6 7">
    <name type="scientific">Clostridium intestinale</name>
    <dbReference type="NCBI Taxonomy" id="36845"/>
    <lineage>
        <taxon>Bacteria</taxon>
        <taxon>Bacillati</taxon>
        <taxon>Bacillota</taxon>
        <taxon>Clostridia</taxon>
        <taxon>Eubacteriales</taxon>
        <taxon>Clostridiaceae</taxon>
        <taxon>Clostridium</taxon>
    </lineage>
</organism>
<keyword evidence="3" id="KW-0378">Hydrolase</keyword>
<dbReference type="Gene3D" id="1.20.120.580">
    <property type="entry name" value="bsu32300-like"/>
    <property type="match status" value="1"/>
</dbReference>
<dbReference type="Gene3D" id="3.30.460.10">
    <property type="entry name" value="Beta Polymerase, domain 2"/>
    <property type="match status" value="1"/>
</dbReference>
<dbReference type="PANTHER" id="PTHR33397:SF5">
    <property type="entry name" value="RNASE YUTE-RELATED"/>
    <property type="match status" value="1"/>
</dbReference>
<comment type="similarity">
    <text evidence="4">Belongs to the HepT RNase toxin family.</text>
</comment>
<reference evidence="6 7" key="1">
    <citation type="submission" date="2020-07" db="EMBL/GenBank/DDBJ databases">
        <title>Electron transfer.</title>
        <authorList>
            <person name="Huang L."/>
            <person name="Liu X."/>
            <person name="Zhou S."/>
        </authorList>
    </citation>
    <scope>NUCLEOTIDE SEQUENCE [LARGE SCALE GENOMIC DNA]</scope>
    <source>
        <strain evidence="6 7">Lx1</strain>
    </source>
</reference>
<accession>A0A7D6ZGI2</accession>
<evidence type="ECO:0000259" key="5">
    <source>
        <dbReference type="Pfam" id="PF18765"/>
    </source>
</evidence>
<proteinExistence type="inferred from homology"/>
<dbReference type="NCBIfam" id="NF047752">
    <property type="entry name" value="MntA_antitoxin"/>
    <property type="match status" value="1"/>
</dbReference>
<dbReference type="Pfam" id="PF18765">
    <property type="entry name" value="Polbeta"/>
    <property type="match status" value="1"/>
</dbReference>
<dbReference type="InterPro" id="IPR041633">
    <property type="entry name" value="Polbeta"/>
</dbReference>
<dbReference type="InterPro" id="IPR043519">
    <property type="entry name" value="NT_sf"/>
</dbReference>
<evidence type="ECO:0000256" key="4">
    <source>
        <dbReference type="ARBA" id="ARBA00024207"/>
    </source>
</evidence>
<name>A0A7D6ZGI2_9CLOT</name>
<keyword evidence="2" id="KW-0540">Nuclease</keyword>
<dbReference type="NCBIfam" id="NF047751">
    <property type="entry name" value="HepT_toxin"/>
    <property type="match status" value="1"/>
</dbReference>
<evidence type="ECO:0000256" key="3">
    <source>
        <dbReference type="ARBA" id="ARBA00022801"/>
    </source>
</evidence>
<dbReference type="GO" id="GO:0004540">
    <property type="term" value="F:RNA nuclease activity"/>
    <property type="evidence" value="ECO:0007669"/>
    <property type="project" value="InterPro"/>
</dbReference>
<dbReference type="InterPro" id="IPR052379">
    <property type="entry name" value="Type_VII_TA_RNase"/>
</dbReference>
<dbReference type="InterPro" id="IPR008201">
    <property type="entry name" value="HepT-like"/>
</dbReference>
<evidence type="ECO:0000256" key="1">
    <source>
        <dbReference type="ARBA" id="ARBA00022649"/>
    </source>
</evidence>
<dbReference type="GO" id="GO:0016787">
    <property type="term" value="F:hydrolase activity"/>
    <property type="evidence" value="ECO:0007669"/>
    <property type="project" value="UniProtKB-KW"/>
</dbReference>
<dbReference type="RefSeq" id="WP_181601322.1">
    <property type="nucleotide sequence ID" value="NZ_CP059378.1"/>
</dbReference>
<gene>
    <name evidence="6" type="ORF">HZF06_18725</name>
</gene>
<dbReference type="PANTHER" id="PTHR33397">
    <property type="entry name" value="UPF0331 PROTEIN YUTE"/>
    <property type="match status" value="1"/>
</dbReference>
<protein>
    <submittedName>
        <fullName evidence="6">DUF86 domain-containing protein</fullName>
    </submittedName>
</protein>
<evidence type="ECO:0000313" key="6">
    <source>
        <dbReference type="EMBL" id="QLY79099.1"/>
    </source>
</evidence>
<evidence type="ECO:0000313" key="7">
    <source>
        <dbReference type="Proteomes" id="UP000512286"/>
    </source>
</evidence>
<dbReference type="Proteomes" id="UP000512286">
    <property type="component" value="Chromosome"/>
</dbReference>
<dbReference type="CDD" id="cd05403">
    <property type="entry name" value="NT_KNTase_like"/>
    <property type="match status" value="1"/>
</dbReference>
<dbReference type="InterPro" id="IPR037038">
    <property type="entry name" value="HepT-like_sf"/>
</dbReference>
<dbReference type="AlphaFoldDB" id="A0A7D6ZGI2"/>
<feature type="domain" description="Polymerase beta nucleotidyltransferase" evidence="5">
    <location>
        <begin position="19"/>
        <end position="108"/>
    </location>
</feature>
<keyword evidence="1" id="KW-1277">Toxin-antitoxin system</keyword>
<sequence>MKSIETSEFKFKIDCFLEKAKEYCNIKFGYIFGSYSRGEETEKSDIDFAFMIEEGLSKVEEVFARGNLIELGKEIFKLDIDVVFLNHDTPLLKYEVIKDGNIIKDNEERAEFESLSIREYFDFKYFSDYYDECICFLNKVKGYSKKEYIEDPFIYGASERFLHLAIECVLDISNHAISDMRFRKPSNNKDIFQVLLENKIITEKLKINLSNMAGFRNILVHDYIKLDREVVYDIIINNLKDIEDFMEVISEYI</sequence>
<dbReference type="GO" id="GO:0110001">
    <property type="term" value="C:toxin-antitoxin complex"/>
    <property type="evidence" value="ECO:0007669"/>
    <property type="project" value="InterPro"/>
</dbReference>
<evidence type="ECO:0000256" key="2">
    <source>
        <dbReference type="ARBA" id="ARBA00022722"/>
    </source>
</evidence>